<proteinExistence type="inferred from homology"/>
<keyword evidence="2" id="KW-0227">DNA damage</keyword>
<accession>A0A1Q3FKQ8</accession>
<evidence type="ECO:0000256" key="6">
    <source>
        <dbReference type="SAM" id="MobiDB-lite"/>
    </source>
</evidence>
<feature type="region of interest" description="Disordered" evidence="6">
    <location>
        <begin position="268"/>
        <end position="324"/>
    </location>
</feature>
<evidence type="ECO:0000313" key="7">
    <source>
        <dbReference type="EMBL" id="JAV28191.1"/>
    </source>
</evidence>
<dbReference type="GO" id="GO:0032807">
    <property type="term" value="C:DNA ligase IV complex"/>
    <property type="evidence" value="ECO:0007669"/>
    <property type="project" value="TreeGrafter"/>
</dbReference>
<sequence>MQDLVKIDDKNYIVDIRRQVPRDSDDQKPEVAPAESTSMIHFSLFALCHSHQLWCETISVESLIEREKKENSIIQYSSDIVNETILARKADDFSLQENVNNSQILCLKLKYYVSGIPVTFNLCLNIASREELSEHILFPVWRNLLLLYEENNALKDLLIKKDIEIEQYKIEGAVLKRNLVATTKFDEHKFSANFPLSLPIDGLQVKELIKSKDRRANLMKLLKMKHRDPPEIPGSPTKLSKTSLTLTPTKRSPGGRAKGLEAIYAKQKMPKATSGSSMSLKRLQADLSDDEDKDEIQKMSNTGLDVSGVNDTSVKGKIRKITKL</sequence>
<feature type="compositionally biased region" description="Polar residues" evidence="6">
    <location>
        <begin position="298"/>
        <end position="313"/>
    </location>
</feature>
<dbReference type="PANTHER" id="PTHR32235">
    <property type="entry name" value="NON-HOMOLOGOUS END-JOINING FACTOR 1"/>
    <property type="match status" value="1"/>
</dbReference>
<dbReference type="Gene3D" id="1.10.287.450">
    <property type="entry name" value="Helix hairpin bin"/>
    <property type="match status" value="1"/>
</dbReference>
<keyword evidence="3" id="KW-0234">DNA repair</keyword>
<feature type="compositionally biased region" description="Low complexity" evidence="6">
    <location>
        <begin position="235"/>
        <end position="252"/>
    </location>
</feature>
<comment type="similarity">
    <text evidence="5">Belongs to the XRCC4-XLF family. XLF subfamily.</text>
</comment>
<dbReference type="GO" id="GO:0045027">
    <property type="term" value="F:DNA end binding"/>
    <property type="evidence" value="ECO:0007669"/>
    <property type="project" value="TreeGrafter"/>
</dbReference>
<dbReference type="InterPro" id="IPR052287">
    <property type="entry name" value="NHEJ_factor"/>
</dbReference>
<keyword evidence="4" id="KW-0539">Nucleus</keyword>
<dbReference type="PANTHER" id="PTHR32235:SF1">
    <property type="entry name" value="NON-HOMOLOGOUS END-JOINING FACTOR 1"/>
    <property type="match status" value="1"/>
</dbReference>
<evidence type="ECO:0000256" key="4">
    <source>
        <dbReference type="ARBA" id="ARBA00023242"/>
    </source>
</evidence>
<dbReference type="AlphaFoldDB" id="A0A1Q3FKQ8"/>
<protein>
    <submittedName>
        <fullName evidence="7">Uncharacterized protein</fullName>
    </submittedName>
</protein>
<reference evidence="7" key="1">
    <citation type="submission" date="2017-01" db="EMBL/GenBank/DDBJ databases">
        <title>A deep insight into the sialotranscriptome of adult male and female Cluex tarsalis mosquitoes.</title>
        <authorList>
            <person name="Ribeiro J.M."/>
            <person name="Moreira F."/>
            <person name="Bernard K.A."/>
            <person name="Calvo E."/>
        </authorList>
    </citation>
    <scope>NUCLEOTIDE SEQUENCE</scope>
    <source>
        <strain evidence="7">Kern County</strain>
        <tissue evidence="7">Salivary glands</tissue>
    </source>
</reference>
<evidence type="ECO:0000256" key="2">
    <source>
        <dbReference type="ARBA" id="ARBA00022763"/>
    </source>
</evidence>
<feature type="region of interest" description="Disordered" evidence="6">
    <location>
        <begin position="226"/>
        <end position="256"/>
    </location>
</feature>
<name>A0A1Q3FKQ8_CULTA</name>
<comment type="subcellular location">
    <subcellularLocation>
        <location evidence="1">Nucleus</location>
    </subcellularLocation>
</comment>
<dbReference type="EMBL" id="GFDL01006854">
    <property type="protein sequence ID" value="JAV28191.1"/>
    <property type="molecule type" value="Transcribed_RNA"/>
</dbReference>
<organism evidence="7">
    <name type="scientific">Culex tarsalis</name>
    <name type="common">Encephalitis mosquito</name>
    <dbReference type="NCBI Taxonomy" id="7177"/>
    <lineage>
        <taxon>Eukaryota</taxon>
        <taxon>Metazoa</taxon>
        <taxon>Ecdysozoa</taxon>
        <taxon>Arthropoda</taxon>
        <taxon>Hexapoda</taxon>
        <taxon>Insecta</taxon>
        <taxon>Pterygota</taxon>
        <taxon>Neoptera</taxon>
        <taxon>Endopterygota</taxon>
        <taxon>Diptera</taxon>
        <taxon>Nematocera</taxon>
        <taxon>Culicoidea</taxon>
        <taxon>Culicidae</taxon>
        <taxon>Culicinae</taxon>
        <taxon>Culicini</taxon>
        <taxon>Culex</taxon>
        <taxon>Culex</taxon>
    </lineage>
</organism>
<evidence type="ECO:0000256" key="3">
    <source>
        <dbReference type="ARBA" id="ARBA00023204"/>
    </source>
</evidence>
<evidence type="ECO:0000256" key="1">
    <source>
        <dbReference type="ARBA" id="ARBA00004123"/>
    </source>
</evidence>
<dbReference type="GO" id="GO:0006303">
    <property type="term" value="P:double-strand break repair via nonhomologous end joining"/>
    <property type="evidence" value="ECO:0007669"/>
    <property type="project" value="TreeGrafter"/>
</dbReference>
<evidence type="ECO:0000256" key="5">
    <source>
        <dbReference type="ARBA" id="ARBA00025747"/>
    </source>
</evidence>